<comment type="function">
    <text evidence="6">Catalyzes the 2'-O-methylation of the ribose of cytidine 1402 (C1402) in 16S rRNA.</text>
</comment>
<evidence type="ECO:0000256" key="4">
    <source>
        <dbReference type="ARBA" id="ARBA00022679"/>
    </source>
</evidence>
<dbReference type="Pfam" id="PF00590">
    <property type="entry name" value="TP_methylase"/>
    <property type="match status" value="1"/>
</dbReference>
<reference evidence="9" key="1">
    <citation type="submission" date="2017-09" db="EMBL/GenBank/DDBJ databases">
        <title>Depth-based differentiation of microbial function through sediment-hosted aquifers and enrichment of novel symbionts in the deep terrestrial subsurface.</title>
        <authorList>
            <person name="Probst A.J."/>
            <person name="Ladd B."/>
            <person name="Jarett J.K."/>
            <person name="Geller-Mcgrath D.E."/>
            <person name="Sieber C.M.K."/>
            <person name="Emerson J.B."/>
            <person name="Anantharaman K."/>
            <person name="Thomas B.C."/>
            <person name="Malmstrom R."/>
            <person name="Stieglmeier M."/>
            <person name="Klingl A."/>
            <person name="Woyke T."/>
            <person name="Ryan C.M."/>
            <person name="Banfield J.F."/>
        </authorList>
    </citation>
    <scope>NUCLEOTIDE SEQUENCE [LARGE SCALE GENOMIC DNA]</scope>
</reference>
<comment type="catalytic activity">
    <reaction evidence="6">
        <text>cytidine(1402) in 16S rRNA + S-adenosyl-L-methionine = 2'-O-methylcytidine(1402) in 16S rRNA + S-adenosyl-L-homocysteine + H(+)</text>
        <dbReference type="Rhea" id="RHEA:42924"/>
        <dbReference type="Rhea" id="RHEA-COMP:10285"/>
        <dbReference type="Rhea" id="RHEA-COMP:10286"/>
        <dbReference type="ChEBI" id="CHEBI:15378"/>
        <dbReference type="ChEBI" id="CHEBI:57856"/>
        <dbReference type="ChEBI" id="CHEBI:59789"/>
        <dbReference type="ChEBI" id="CHEBI:74495"/>
        <dbReference type="ChEBI" id="CHEBI:82748"/>
        <dbReference type="EC" id="2.1.1.198"/>
    </reaction>
</comment>
<evidence type="ECO:0000256" key="2">
    <source>
        <dbReference type="ARBA" id="ARBA00022552"/>
    </source>
</evidence>
<keyword evidence="5 6" id="KW-0949">S-adenosyl-L-methionine</keyword>
<evidence type="ECO:0000256" key="3">
    <source>
        <dbReference type="ARBA" id="ARBA00022603"/>
    </source>
</evidence>
<comment type="similarity">
    <text evidence="6">Belongs to the methyltransferase superfamily. RsmI family.</text>
</comment>
<dbReference type="InterPro" id="IPR014777">
    <property type="entry name" value="4pyrrole_Mease_sub1"/>
</dbReference>
<evidence type="ECO:0000256" key="1">
    <source>
        <dbReference type="ARBA" id="ARBA00022490"/>
    </source>
</evidence>
<dbReference type="AlphaFoldDB" id="A0A2H0V067"/>
<dbReference type="CDD" id="cd11648">
    <property type="entry name" value="RsmI"/>
    <property type="match status" value="1"/>
</dbReference>
<protein>
    <recommendedName>
        <fullName evidence="6">Ribosomal RNA small subunit methyltransferase I</fullName>
        <ecNumber evidence="6">2.1.1.198</ecNumber>
    </recommendedName>
    <alternativeName>
        <fullName evidence="6">16S rRNA 2'-O-ribose C1402 methyltransferase</fullName>
    </alternativeName>
    <alternativeName>
        <fullName evidence="6">rRNA (cytidine-2'-O-)-methyltransferase RsmI</fullName>
    </alternativeName>
</protein>
<dbReference type="GO" id="GO:0005737">
    <property type="term" value="C:cytoplasm"/>
    <property type="evidence" value="ECO:0007669"/>
    <property type="project" value="UniProtKB-SubCell"/>
</dbReference>
<dbReference type="Gene3D" id="3.30.950.10">
    <property type="entry name" value="Methyltransferase, Cobalt-precorrin-4 Transmethylase, Domain 2"/>
    <property type="match status" value="1"/>
</dbReference>
<accession>A0A2H0V067</accession>
<comment type="caution">
    <text evidence="8">The sequence shown here is derived from an EMBL/GenBank/DDBJ whole genome shotgun (WGS) entry which is preliminary data.</text>
</comment>
<evidence type="ECO:0000313" key="9">
    <source>
        <dbReference type="Proteomes" id="UP000228510"/>
    </source>
</evidence>
<dbReference type="EMBL" id="PFAT01000023">
    <property type="protein sequence ID" value="PIR92455.1"/>
    <property type="molecule type" value="Genomic_DNA"/>
</dbReference>
<dbReference type="SUPFAM" id="SSF53790">
    <property type="entry name" value="Tetrapyrrole methylase"/>
    <property type="match status" value="1"/>
</dbReference>
<proteinExistence type="inferred from homology"/>
<dbReference type="Proteomes" id="UP000228510">
    <property type="component" value="Unassembled WGS sequence"/>
</dbReference>
<dbReference type="HAMAP" id="MF_01877">
    <property type="entry name" value="16SrRNA_methyltr_I"/>
    <property type="match status" value="1"/>
</dbReference>
<keyword evidence="2 6" id="KW-0698">rRNA processing</keyword>
<dbReference type="PANTHER" id="PTHR46111">
    <property type="entry name" value="RIBOSOMAL RNA SMALL SUBUNIT METHYLTRANSFERASE I"/>
    <property type="match status" value="1"/>
</dbReference>
<gene>
    <name evidence="6" type="primary">rsmI</name>
    <name evidence="8" type="ORF">COU01_01675</name>
</gene>
<dbReference type="InterPro" id="IPR000878">
    <property type="entry name" value="4pyrrol_Mease"/>
</dbReference>
<feature type="domain" description="Tetrapyrrole methylase" evidence="7">
    <location>
        <begin position="1"/>
        <end position="227"/>
    </location>
</feature>
<name>A0A2H0V067_9BACT</name>
<dbReference type="FunFam" id="3.40.1010.10:FF:000007">
    <property type="entry name" value="Ribosomal RNA small subunit methyltransferase I"/>
    <property type="match status" value="1"/>
</dbReference>
<comment type="subcellular location">
    <subcellularLocation>
        <location evidence="6">Cytoplasm</location>
    </subcellularLocation>
</comment>
<dbReference type="GO" id="GO:0070677">
    <property type="term" value="F:rRNA (cytosine-2'-O-)-methyltransferase activity"/>
    <property type="evidence" value="ECO:0007669"/>
    <property type="project" value="UniProtKB-UniRule"/>
</dbReference>
<keyword evidence="3 6" id="KW-0489">Methyltransferase</keyword>
<dbReference type="Gene3D" id="3.40.1010.10">
    <property type="entry name" value="Cobalt-precorrin-4 Transmethylase, Domain 1"/>
    <property type="match status" value="1"/>
</dbReference>
<dbReference type="InterPro" id="IPR035996">
    <property type="entry name" value="4pyrrol_Methylase_sf"/>
</dbReference>
<organism evidence="8 9">
    <name type="scientific">Candidatus Falkowbacteria bacterium CG10_big_fil_rev_8_21_14_0_10_44_15</name>
    <dbReference type="NCBI Taxonomy" id="1974569"/>
    <lineage>
        <taxon>Bacteria</taxon>
        <taxon>Candidatus Falkowiibacteriota</taxon>
    </lineage>
</organism>
<dbReference type="PANTHER" id="PTHR46111:SF1">
    <property type="entry name" value="RIBOSOMAL RNA SMALL SUBUNIT METHYLTRANSFERASE I"/>
    <property type="match status" value="1"/>
</dbReference>
<dbReference type="EC" id="2.1.1.198" evidence="6"/>
<evidence type="ECO:0000256" key="6">
    <source>
        <dbReference type="HAMAP-Rule" id="MF_01877"/>
    </source>
</evidence>
<evidence type="ECO:0000256" key="5">
    <source>
        <dbReference type="ARBA" id="ARBA00022691"/>
    </source>
</evidence>
<evidence type="ECO:0000313" key="8">
    <source>
        <dbReference type="EMBL" id="PIR92455.1"/>
    </source>
</evidence>
<sequence>MLYIISTPIGNLEDITLRALRVLREVDFILCEDTRVTKKLLAKYEIKTPTVSYHQHSAAPKVEKIIELLKQGKNLALVTDAGTPGIADPGNELIHKITETRLASPARFAGASARRAGGLIASLRIIPIPGPSAVAAALSIAGVPTSEFLFLGFLPHKKGRQTLVKKIVASERTAVVYESCHRIVKFLQELIDNLPLRQAGGGANLDIVVCRELTKMFESVYRGTPAEVLAEIQKDKNNLKGEFVIVIGK</sequence>
<evidence type="ECO:0000259" key="7">
    <source>
        <dbReference type="Pfam" id="PF00590"/>
    </source>
</evidence>
<dbReference type="InterPro" id="IPR008189">
    <property type="entry name" value="rRNA_ssu_MeTfrase_I"/>
</dbReference>
<keyword evidence="1 6" id="KW-0963">Cytoplasm</keyword>
<keyword evidence="4 6" id="KW-0808">Transferase</keyword>
<dbReference type="PIRSF" id="PIRSF005917">
    <property type="entry name" value="MTase_YraL"/>
    <property type="match status" value="1"/>
</dbReference>
<dbReference type="InterPro" id="IPR014776">
    <property type="entry name" value="4pyrrole_Mease_sub2"/>
</dbReference>